<evidence type="ECO:0000256" key="3">
    <source>
        <dbReference type="PROSITE-ProRule" id="PRU00221"/>
    </source>
</evidence>
<keyword evidence="6" id="KW-1185">Reference proteome</keyword>
<dbReference type="PANTHER" id="PTHR19848:SF8">
    <property type="entry name" value="F-BOX AND WD REPEAT DOMAIN CONTAINING 7"/>
    <property type="match status" value="1"/>
</dbReference>
<feature type="region of interest" description="Disordered" evidence="4">
    <location>
        <begin position="162"/>
        <end position="193"/>
    </location>
</feature>
<name>A0A1B7MR96_9AGAM</name>
<dbReference type="InterPro" id="IPR015943">
    <property type="entry name" value="WD40/YVTN_repeat-like_dom_sf"/>
</dbReference>
<reference evidence="5 6" key="1">
    <citation type="submission" date="2016-06" db="EMBL/GenBank/DDBJ databases">
        <title>Comparative genomics of the ectomycorrhizal sister species Rhizopogon vinicolor and Rhizopogon vesiculosus (Basidiomycota: Boletales) reveals a divergence of the mating type B locus.</title>
        <authorList>
            <consortium name="DOE Joint Genome Institute"/>
            <person name="Mujic A.B."/>
            <person name="Kuo A."/>
            <person name="Tritt A."/>
            <person name="Lipzen A."/>
            <person name="Chen C."/>
            <person name="Johnson J."/>
            <person name="Sharma A."/>
            <person name="Barry K."/>
            <person name="Grigoriev I.V."/>
            <person name="Spatafora J.W."/>
        </authorList>
    </citation>
    <scope>NUCLEOTIDE SEQUENCE [LARGE SCALE GENOMIC DNA]</scope>
    <source>
        <strain evidence="5 6">AM-OR11-026</strain>
    </source>
</reference>
<dbReference type="PROSITE" id="PS50082">
    <property type="entry name" value="WD_REPEATS_2"/>
    <property type="match status" value="3"/>
</dbReference>
<protein>
    <submittedName>
        <fullName evidence="5">WD40 repeat-like protein</fullName>
    </submittedName>
</protein>
<sequence>MRNIWTGHSGWVRSLSWSPRGGHIASGSDDGTIIIREAESGKVVGPIKTNQGWVRSTLLYRFKHENYLFSIALSPKHNVLACVGYDGAAQLWDAESHKPLGQPFRQEDREDLRCMSFSPDGQYLAYGGDDSKITLWMVQDIAPRPTVPSVRAPMNKIQNITQEETQPEPPSPSFPILSSQSSLTPAPSDPSRRRHLRDILSNLRPLVNQSLGLQERLKSRFHVHTPANREQDERTPGGKVGDGKERGKDVELPPCSASTTARATEQNNDKGKQQQELPVGTNTSPPDNTFPPTTLDSGDNRKLWKSLMGARGKGTASSKKFPAKMTCDPSPEVVELYWRAPRKVQPVDQRPDAGDGHGDASVQTAQSTSTTVQPSIGEPQRPQTQAPPPQEEYDFRSIWENFCLAFWCIRRPVAAS</sequence>
<evidence type="ECO:0000256" key="2">
    <source>
        <dbReference type="ARBA" id="ARBA00022737"/>
    </source>
</evidence>
<proteinExistence type="predicted"/>
<dbReference type="PROSITE" id="PS50294">
    <property type="entry name" value="WD_REPEATS_REGION"/>
    <property type="match status" value="2"/>
</dbReference>
<evidence type="ECO:0000256" key="4">
    <source>
        <dbReference type="SAM" id="MobiDB-lite"/>
    </source>
</evidence>
<evidence type="ECO:0000313" key="6">
    <source>
        <dbReference type="Proteomes" id="UP000092154"/>
    </source>
</evidence>
<feature type="repeat" description="WD" evidence="3">
    <location>
        <begin position="61"/>
        <end position="102"/>
    </location>
</feature>
<evidence type="ECO:0000313" key="5">
    <source>
        <dbReference type="EMBL" id="OAX35113.1"/>
    </source>
</evidence>
<dbReference type="Gene3D" id="2.130.10.10">
    <property type="entry name" value="YVTN repeat-like/Quinoprotein amine dehydrogenase"/>
    <property type="match status" value="1"/>
</dbReference>
<dbReference type="Pfam" id="PF00400">
    <property type="entry name" value="WD40"/>
    <property type="match status" value="3"/>
</dbReference>
<dbReference type="Proteomes" id="UP000092154">
    <property type="component" value="Unassembled WGS sequence"/>
</dbReference>
<feature type="compositionally biased region" description="Basic and acidic residues" evidence="4">
    <location>
        <begin position="227"/>
        <end position="251"/>
    </location>
</feature>
<organism evidence="5 6">
    <name type="scientific">Rhizopogon vinicolor AM-OR11-026</name>
    <dbReference type="NCBI Taxonomy" id="1314800"/>
    <lineage>
        <taxon>Eukaryota</taxon>
        <taxon>Fungi</taxon>
        <taxon>Dikarya</taxon>
        <taxon>Basidiomycota</taxon>
        <taxon>Agaricomycotina</taxon>
        <taxon>Agaricomycetes</taxon>
        <taxon>Agaricomycetidae</taxon>
        <taxon>Boletales</taxon>
        <taxon>Suillineae</taxon>
        <taxon>Rhizopogonaceae</taxon>
        <taxon>Rhizopogon</taxon>
    </lineage>
</organism>
<feature type="compositionally biased region" description="Basic and acidic residues" evidence="4">
    <location>
        <begin position="349"/>
        <end position="358"/>
    </location>
</feature>
<feature type="compositionally biased region" description="Low complexity" evidence="4">
    <location>
        <begin position="360"/>
        <end position="384"/>
    </location>
</feature>
<feature type="repeat" description="WD" evidence="3">
    <location>
        <begin position="105"/>
        <end position="136"/>
    </location>
</feature>
<evidence type="ECO:0000256" key="1">
    <source>
        <dbReference type="ARBA" id="ARBA00022574"/>
    </source>
</evidence>
<gene>
    <name evidence="5" type="ORF">K503DRAFT_773813</name>
</gene>
<dbReference type="InterPro" id="IPR001680">
    <property type="entry name" value="WD40_rpt"/>
</dbReference>
<dbReference type="InterPro" id="IPR036322">
    <property type="entry name" value="WD40_repeat_dom_sf"/>
</dbReference>
<dbReference type="EMBL" id="KV448531">
    <property type="protein sequence ID" value="OAX35113.1"/>
    <property type="molecule type" value="Genomic_DNA"/>
</dbReference>
<feature type="compositionally biased region" description="Polar residues" evidence="4">
    <location>
        <begin position="274"/>
        <end position="297"/>
    </location>
</feature>
<dbReference type="SUPFAM" id="SSF50978">
    <property type="entry name" value="WD40 repeat-like"/>
    <property type="match status" value="1"/>
</dbReference>
<dbReference type="PANTHER" id="PTHR19848">
    <property type="entry name" value="WD40 REPEAT PROTEIN"/>
    <property type="match status" value="1"/>
</dbReference>
<dbReference type="STRING" id="1314800.A0A1B7MR96"/>
<accession>A0A1B7MR96</accession>
<feature type="repeat" description="WD" evidence="3">
    <location>
        <begin position="5"/>
        <end position="46"/>
    </location>
</feature>
<feature type="region of interest" description="Disordered" evidence="4">
    <location>
        <begin position="346"/>
        <end position="392"/>
    </location>
</feature>
<keyword evidence="1 3" id="KW-0853">WD repeat</keyword>
<feature type="region of interest" description="Disordered" evidence="4">
    <location>
        <begin position="221"/>
        <end position="300"/>
    </location>
</feature>
<dbReference type="AlphaFoldDB" id="A0A1B7MR96"/>
<keyword evidence="2" id="KW-0677">Repeat</keyword>
<feature type="compositionally biased region" description="Polar residues" evidence="4">
    <location>
        <begin position="256"/>
        <end position="266"/>
    </location>
</feature>
<feature type="compositionally biased region" description="Low complexity" evidence="4">
    <location>
        <begin position="174"/>
        <end position="184"/>
    </location>
</feature>
<dbReference type="SMART" id="SM00320">
    <property type="entry name" value="WD40"/>
    <property type="match status" value="3"/>
</dbReference>
<dbReference type="OrthoDB" id="3238562at2759"/>
<dbReference type="InParanoid" id="A0A1B7MR96"/>